<protein>
    <submittedName>
        <fullName evidence="2">Phage holin family protein</fullName>
    </submittedName>
</protein>
<organism evidence="2 3">
    <name type="scientific">Leuconostoc gasicomitatum</name>
    <dbReference type="NCBI Taxonomy" id="115778"/>
    <lineage>
        <taxon>Bacteria</taxon>
        <taxon>Bacillati</taxon>
        <taxon>Bacillota</taxon>
        <taxon>Bacilli</taxon>
        <taxon>Lactobacillales</taxon>
        <taxon>Lactobacillaceae</taxon>
        <taxon>Leuconostoc</taxon>
        <taxon>Leuconostoc gelidum group</taxon>
    </lineage>
</organism>
<evidence type="ECO:0000313" key="3">
    <source>
        <dbReference type="Proteomes" id="UP000752647"/>
    </source>
</evidence>
<dbReference type="Pfam" id="PF04020">
    <property type="entry name" value="Phage_holin_4_2"/>
    <property type="match status" value="1"/>
</dbReference>
<reference evidence="2" key="1">
    <citation type="submission" date="2021-05" db="EMBL/GenBank/DDBJ databases">
        <title>Pangenome of Leuconostoc gelidum warrants species status for Leuconostoc gelidum subsp. gasicomitatum.</title>
        <authorList>
            <person name="Johansson P."/>
            <person name="Sade E."/>
            <person name="Hultman J."/>
            <person name="Auvinen P."/>
            <person name="Bjorkroth J."/>
        </authorList>
    </citation>
    <scope>NUCLEOTIDE SEQUENCE</scope>
    <source>
        <strain evidence="2">A.21.4</strain>
    </source>
</reference>
<comment type="caution">
    <text evidence="2">The sequence shown here is derived from an EMBL/GenBank/DDBJ whole genome shotgun (WGS) entry which is preliminary data.</text>
</comment>
<evidence type="ECO:0000313" key="2">
    <source>
        <dbReference type="EMBL" id="MBZ5963273.1"/>
    </source>
</evidence>
<gene>
    <name evidence="2" type="ORF">KIJ12_08985</name>
</gene>
<accession>A0A9Q3SZZ3</accession>
<dbReference type="InterPro" id="IPR007165">
    <property type="entry name" value="Phage_holin_4_2"/>
</dbReference>
<dbReference type="PANTHER" id="PTHR37309:SF1">
    <property type="entry name" value="SLR0284 PROTEIN"/>
    <property type="match status" value="1"/>
</dbReference>
<dbReference type="RefSeq" id="WP_224144441.1">
    <property type="nucleotide sequence ID" value="NZ_CBCPIF010000001.1"/>
</dbReference>
<proteinExistence type="predicted"/>
<keyword evidence="1" id="KW-1133">Transmembrane helix</keyword>
<dbReference type="EMBL" id="JAHBFI010000020">
    <property type="protein sequence ID" value="MBZ5963273.1"/>
    <property type="molecule type" value="Genomic_DNA"/>
</dbReference>
<feature type="transmembrane region" description="Helical" evidence="1">
    <location>
        <begin position="89"/>
        <end position="108"/>
    </location>
</feature>
<evidence type="ECO:0000256" key="1">
    <source>
        <dbReference type="SAM" id="Phobius"/>
    </source>
</evidence>
<keyword evidence="1" id="KW-0472">Membrane</keyword>
<dbReference type="Proteomes" id="UP000752647">
    <property type="component" value="Unassembled WGS sequence"/>
</dbReference>
<sequence>MRFFARLATTMLVFLVISSLFSEAFHVDNWMTALGAALVLAVLNTIIKPILTILTLPLTFITFGLFTIVINGIMLEITADLVGGFDFSSFGWAMFTAIILSIVNTLLTSDLHVHVERK</sequence>
<dbReference type="PANTHER" id="PTHR37309">
    <property type="entry name" value="SLR0284 PROTEIN"/>
    <property type="match status" value="1"/>
</dbReference>
<dbReference type="AlphaFoldDB" id="A0A9Q3SZZ3"/>
<feature type="transmembrane region" description="Helical" evidence="1">
    <location>
        <begin position="58"/>
        <end position="77"/>
    </location>
</feature>
<keyword evidence="1" id="KW-0812">Transmembrane</keyword>
<feature type="transmembrane region" description="Helical" evidence="1">
    <location>
        <begin position="32"/>
        <end position="51"/>
    </location>
</feature>
<name>A0A9Q3SZZ3_9LACO</name>